<dbReference type="Proteomes" id="UP000075883">
    <property type="component" value="Unassembled WGS sequence"/>
</dbReference>
<evidence type="ECO:0000313" key="5">
    <source>
        <dbReference type="EnsemblMetazoa" id="ACUA021779-PA"/>
    </source>
</evidence>
<organism evidence="5 6">
    <name type="scientific">Anopheles culicifacies</name>
    <dbReference type="NCBI Taxonomy" id="139723"/>
    <lineage>
        <taxon>Eukaryota</taxon>
        <taxon>Metazoa</taxon>
        <taxon>Ecdysozoa</taxon>
        <taxon>Arthropoda</taxon>
        <taxon>Hexapoda</taxon>
        <taxon>Insecta</taxon>
        <taxon>Pterygota</taxon>
        <taxon>Neoptera</taxon>
        <taxon>Endopterygota</taxon>
        <taxon>Diptera</taxon>
        <taxon>Nematocera</taxon>
        <taxon>Culicoidea</taxon>
        <taxon>Culicidae</taxon>
        <taxon>Anophelinae</taxon>
        <taxon>Anopheles</taxon>
        <taxon>culicifacies species complex</taxon>
    </lineage>
</organism>
<keyword evidence="1" id="KW-0217">Developmental protein</keyword>
<feature type="domain" description="FZ" evidence="4">
    <location>
        <begin position="1"/>
        <end position="99"/>
    </location>
</feature>
<dbReference type="SUPFAM" id="SSF63501">
    <property type="entry name" value="Frizzled cysteine-rich domain"/>
    <property type="match status" value="1"/>
</dbReference>
<dbReference type="STRING" id="139723.A0A182MME7"/>
<evidence type="ECO:0000259" key="4">
    <source>
        <dbReference type="PROSITE" id="PS50038"/>
    </source>
</evidence>
<dbReference type="CDD" id="cd07066">
    <property type="entry name" value="CRD_FZ"/>
    <property type="match status" value="1"/>
</dbReference>
<dbReference type="InterPro" id="IPR020067">
    <property type="entry name" value="Frizzled_dom"/>
</dbReference>
<dbReference type="SMART" id="SM00063">
    <property type="entry name" value="FRI"/>
    <property type="match status" value="1"/>
</dbReference>
<reference evidence="5" key="2">
    <citation type="submission" date="2020-05" db="UniProtKB">
        <authorList>
            <consortium name="EnsemblMetazoa"/>
        </authorList>
    </citation>
    <scope>IDENTIFICATION</scope>
    <source>
        <strain evidence="5">A-37</strain>
    </source>
</reference>
<dbReference type="GO" id="GO:0060070">
    <property type="term" value="P:canonical Wnt signaling pathway"/>
    <property type="evidence" value="ECO:0007669"/>
    <property type="project" value="TreeGrafter"/>
</dbReference>
<comment type="caution">
    <text evidence="3">Lacks conserved residue(s) required for the propagation of feature annotation.</text>
</comment>
<dbReference type="AlphaFoldDB" id="A0A182MME7"/>
<dbReference type="GO" id="GO:0035567">
    <property type="term" value="P:non-canonical Wnt signaling pathway"/>
    <property type="evidence" value="ECO:0007669"/>
    <property type="project" value="TreeGrafter"/>
</dbReference>
<name>A0A182MME7_9DIPT</name>
<dbReference type="Pfam" id="PF01392">
    <property type="entry name" value="Fz"/>
    <property type="match status" value="1"/>
</dbReference>
<evidence type="ECO:0000313" key="6">
    <source>
        <dbReference type="Proteomes" id="UP000075883"/>
    </source>
</evidence>
<evidence type="ECO:0000256" key="1">
    <source>
        <dbReference type="ARBA" id="ARBA00022473"/>
    </source>
</evidence>
<dbReference type="PROSITE" id="PS50038">
    <property type="entry name" value="FZ"/>
    <property type="match status" value="1"/>
</dbReference>
<reference evidence="6" key="1">
    <citation type="submission" date="2013-09" db="EMBL/GenBank/DDBJ databases">
        <title>The Genome Sequence of Anopheles culicifacies species A.</title>
        <authorList>
            <consortium name="The Broad Institute Genomics Platform"/>
            <person name="Neafsey D.E."/>
            <person name="Besansky N."/>
            <person name="Howell P."/>
            <person name="Walton C."/>
            <person name="Young S.K."/>
            <person name="Zeng Q."/>
            <person name="Gargeya S."/>
            <person name="Fitzgerald M."/>
            <person name="Haas B."/>
            <person name="Abouelleil A."/>
            <person name="Allen A.W."/>
            <person name="Alvarado L."/>
            <person name="Arachchi H.M."/>
            <person name="Berlin A.M."/>
            <person name="Chapman S.B."/>
            <person name="Gainer-Dewar J."/>
            <person name="Goldberg J."/>
            <person name="Griggs A."/>
            <person name="Gujja S."/>
            <person name="Hansen M."/>
            <person name="Howarth C."/>
            <person name="Imamovic A."/>
            <person name="Ireland A."/>
            <person name="Larimer J."/>
            <person name="McCowan C."/>
            <person name="Murphy C."/>
            <person name="Pearson M."/>
            <person name="Poon T.W."/>
            <person name="Priest M."/>
            <person name="Roberts A."/>
            <person name="Saif S."/>
            <person name="Shea T."/>
            <person name="Sisk P."/>
            <person name="Sykes S."/>
            <person name="Wortman J."/>
            <person name="Nusbaum C."/>
            <person name="Birren B."/>
        </authorList>
    </citation>
    <scope>NUCLEOTIDE SEQUENCE [LARGE SCALE GENOMIC DNA]</scope>
    <source>
        <strain evidence="6">A-37</strain>
    </source>
</reference>
<dbReference type="InterPro" id="IPR036790">
    <property type="entry name" value="Frizzled_dom_sf"/>
</dbReference>
<evidence type="ECO:0000256" key="2">
    <source>
        <dbReference type="ARBA" id="ARBA00023157"/>
    </source>
</evidence>
<protein>
    <recommendedName>
        <fullName evidence="4">FZ domain-containing protein</fullName>
    </recommendedName>
</protein>
<dbReference type="PANTHER" id="PTHR11309">
    <property type="entry name" value="FRIZZLED"/>
    <property type="match status" value="1"/>
</dbReference>
<sequence length="207" mass="21757">MIPNPNGKPVAEPILKPPITSLRPVIDSDCSKQALFLFCSSLFPLCSPTAPRPVHPCRSLCEQVRKDCFSDPAHSKLWPAYLDCRALPQPEKHELCMEVPSDATGSIKHRAGHTVPNFHLSVASSGGVGGSPPPTLTHDTVESVVKGWSISNLTSLLQHAGAASGTGGVAYATGSAGGMGPSNGQRVVDGGTWSDRINSLLMPNVIM</sequence>
<dbReference type="EMBL" id="AXCM01000519">
    <property type="status" value="NOT_ANNOTATED_CDS"/>
    <property type="molecule type" value="Genomic_DNA"/>
</dbReference>
<keyword evidence="2 3" id="KW-1015">Disulfide bond</keyword>
<dbReference type="GO" id="GO:0005615">
    <property type="term" value="C:extracellular space"/>
    <property type="evidence" value="ECO:0007669"/>
    <property type="project" value="TreeGrafter"/>
</dbReference>
<dbReference type="EnsemblMetazoa" id="ACUA021779-RA">
    <property type="protein sequence ID" value="ACUA021779-PA"/>
    <property type="gene ID" value="ACUA021779"/>
</dbReference>
<proteinExistence type="predicted"/>
<dbReference type="VEuPathDB" id="VectorBase:ACUA021779"/>
<dbReference type="GO" id="GO:0017147">
    <property type="term" value="F:Wnt-protein binding"/>
    <property type="evidence" value="ECO:0007669"/>
    <property type="project" value="TreeGrafter"/>
</dbReference>
<dbReference type="InterPro" id="IPR015526">
    <property type="entry name" value="Frizzled/SFRP"/>
</dbReference>
<evidence type="ECO:0000256" key="3">
    <source>
        <dbReference type="PROSITE-ProRule" id="PRU00090"/>
    </source>
</evidence>
<dbReference type="PANTHER" id="PTHR11309:SF142">
    <property type="entry name" value="FRIZZLED-3"/>
    <property type="match status" value="1"/>
</dbReference>
<keyword evidence="6" id="KW-1185">Reference proteome</keyword>
<dbReference type="Gene3D" id="1.10.2000.10">
    <property type="entry name" value="Frizzled cysteine-rich domain"/>
    <property type="match status" value="1"/>
</dbReference>
<accession>A0A182MME7</accession>
<feature type="disulfide bond" evidence="3">
    <location>
        <begin position="30"/>
        <end position="68"/>
    </location>
</feature>